<evidence type="ECO:0000256" key="1">
    <source>
        <dbReference type="ARBA" id="ARBA00005854"/>
    </source>
</evidence>
<feature type="domain" description="D-isomer specific 2-hydroxyacid dehydrogenase NAD-binding" evidence="5">
    <location>
        <begin position="111"/>
        <end position="290"/>
    </location>
</feature>
<dbReference type="Proteomes" id="UP001177121">
    <property type="component" value="Unassembled WGS sequence"/>
</dbReference>
<dbReference type="PANTHER" id="PTHR10996">
    <property type="entry name" value="2-HYDROXYACID DEHYDROGENASE-RELATED"/>
    <property type="match status" value="1"/>
</dbReference>
<dbReference type="SUPFAM" id="SSF51735">
    <property type="entry name" value="NAD(P)-binding Rossmann-fold domains"/>
    <property type="match status" value="1"/>
</dbReference>
<keyword evidence="2 3" id="KW-0560">Oxidoreductase</keyword>
<dbReference type="InterPro" id="IPR006139">
    <property type="entry name" value="D-isomer_2_OHA_DH_cat_dom"/>
</dbReference>
<evidence type="ECO:0000313" key="6">
    <source>
        <dbReference type="EMBL" id="MDO8226826.1"/>
    </source>
</evidence>
<dbReference type="Gene3D" id="3.40.50.720">
    <property type="entry name" value="NAD(P)-binding Rossmann-like Domain"/>
    <property type="match status" value="2"/>
</dbReference>
<evidence type="ECO:0000256" key="3">
    <source>
        <dbReference type="RuleBase" id="RU003719"/>
    </source>
</evidence>
<evidence type="ECO:0000259" key="5">
    <source>
        <dbReference type="Pfam" id="PF02826"/>
    </source>
</evidence>
<organism evidence="6 7">
    <name type="scientific">Bacillus cabrialesii subsp. tritici</name>
    <dbReference type="NCBI Taxonomy" id="2944916"/>
    <lineage>
        <taxon>Bacteria</taxon>
        <taxon>Bacillati</taxon>
        <taxon>Bacillota</taxon>
        <taxon>Bacilli</taxon>
        <taxon>Bacillales</taxon>
        <taxon>Bacillaceae</taxon>
        <taxon>Bacillus</taxon>
        <taxon>Bacillus cabrialesii</taxon>
    </lineage>
</organism>
<sequence>MLKPFVFITKPIPEEIEAFIGEHCRYEIWKEDTLPNNVLFEKLKDAEGLLTSGTSGPSINRELLEHAPKLKVVSNQSVGYDNFDIEAMKERGVVGTHTPYTLDDTVADLAFSLILSSARRVAELDRFVRAGKWGTVEEEALFGIDVHHQTLGIIGMGRIGEQAARRAKFGFDMEVLYHNRHRKQEMEDSIGVKYAELDTLLEQSDFILLITPLTEETYHMIGEREFKMMKDSAIFVNISRGKTVDEKALIRALQEGWIRGAGLDVYEKEPVTQDNPLLQLDNVTLLPHIGSATAKVRFNMCNQAAENMIAAIQGQTPKNLTREFQQ</sequence>
<dbReference type="PROSITE" id="PS00670">
    <property type="entry name" value="D_2_HYDROXYACID_DH_2"/>
    <property type="match status" value="1"/>
</dbReference>
<dbReference type="PROSITE" id="PS00065">
    <property type="entry name" value="D_2_HYDROXYACID_DH_1"/>
    <property type="match status" value="1"/>
</dbReference>
<proteinExistence type="inferred from homology"/>
<dbReference type="InterPro" id="IPR029753">
    <property type="entry name" value="D-isomer_DH_CS"/>
</dbReference>
<dbReference type="InterPro" id="IPR006140">
    <property type="entry name" value="D-isomer_DH_NAD-bd"/>
</dbReference>
<dbReference type="GO" id="GO:0016491">
    <property type="term" value="F:oxidoreductase activity"/>
    <property type="evidence" value="ECO:0007669"/>
    <property type="project" value="UniProtKB-KW"/>
</dbReference>
<dbReference type="EMBL" id="JAHBMK020000001">
    <property type="protein sequence ID" value="MDO8226826.1"/>
    <property type="molecule type" value="Genomic_DNA"/>
</dbReference>
<dbReference type="InterPro" id="IPR036291">
    <property type="entry name" value="NAD(P)-bd_dom_sf"/>
</dbReference>
<feature type="domain" description="D-isomer specific 2-hydroxyacid dehydrogenase catalytic" evidence="4">
    <location>
        <begin position="6"/>
        <end position="320"/>
    </location>
</feature>
<dbReference type="Pfam" id="PF00389">
    <property type="entry name" value="2-Hacid_dh"/>
    <property type="match status" value="1"/>
</dbReference>
<evidence type="ECO:0000256" key="2">
    <source>
        <dbReference type="ARBA" id="ARBA00023002"/>
    </source>
</evidence>
<dbReference type="PANTHER" id="PTHR10996:SF283">
    <property type="entry name" value="GLYOXYLATE_HYDROXYPYRUVATE REDUCTASE B"/>
    <property type="match status" value="1"/>
</dbReference>
<protein>
    <submittedName>
        <fullName evidence="6">D-glycerate dehydrogenase</fullName>
        <ecNumber evidence="6">1.1.1.-</ecNumber>
    </submittedName>
</protein>
<evidence type="ECO:0000313" key="7">
    <source>
        <dbReference type="Proteomes" id="UP001177121"/>
    </source>
</evidence>
<dbReference type="SUPFAM" id="SSF52283">
    <property type="entry name" value="Formate/glycerate dehydrogenase catalytic domain-like"/>
    <property type="match status" value="1"/>
</dbReference>
<accession>A0ABT9DQ75</accession>
<evidence type="ECO:0000259" key="4">
    <source>
        <dbReference type="Pfam" id="PF00389"/>
    </source>
</evidence>
<dbReference type="RefSeq" id="WP_103747306.1">
    <property type="nucleotide sequence ID" value="NZ_JAHBMK020000001.1"/>
</dbReference>
<dbReference type="CDD" id="cd05301">
    <property type="entry name" value="GDH"/>
    <property type="match status" value="1"/>
</dbReference>
<comment type="similarity">
    <text evidence="1 3">Belongs to the D-isomer specific 2-hydroxyacid dehydrogenase family.</text>
</comment>
<dbReference type="EC" id="1.1.1.-" evidence="6"/>
<dbReference type="Pfam" id="PF02826">
    <property type="entry name" value="2-Hacid_dh_C"/>
    <property type="match status" value="1"/>
</dbReference>
<name>A0ABT9DQ75_9BACI</name>
<dbReference type="InterPro" id="IPR029752">
    <property type="entry name" value="D-isomer_DH_CS1"/>
</dbReference>
<reference evidence="6" key="1">
    <citation type="submission" date="2023-07" db="EMBL/GenBank/DDBJ databases">
        <title>Biological control against Fusarium languescens, the causal agent of wilt in Jalapeno peppers, by a novel bacterial subspecies: Bacillus cabrialesii subsp. tritici TSO2.</title>
        <authorList>
            <person name="Montoya-Martinez A.C."/>
            <person name="Figueroa-Brambila K.M."/>
            <person name="Escalante-Beltran A."/>
            <person name="Lopez-Montoya N.D."/>
            <person name="Valenzuela-Ruiz V."/>
            <person name="Parra-Cota F.I."/>
            <person name="Estrada Alvarado M.I."/>
            <person name="De Los Santos Villalobos S."/>
        </authorList>
    </citation>
    <scope>NUCLEOTIDE SEQUENCE</scope>
    <source>
        <strain evidence="6">TSO2</strain>
    </source>
</reference>
<comment type="caution">
    <text evidence="6">The sequence shown here is derived from an EMBL/GenBank/DDBJ whole genome shotgun (WGS) entry which is preliminary data.</text>
</comment>
<dbReference type="InterPro" id="IPR050223">
    <property type="entry name" value="D-isomer_2-hydroxyacid_DH"/>
</dbReference>
<keyword evidence="7" id="KW-1185">Reference proteome</keyword>
<gene>
    <name evidence="6" type="ORF">KHP33_018615</name>
</gene>